<dbReference type="HOGENOM" id="CLU_052576_0_0_1"/>
<dbReference type="PANTHER" id="PTHR45374:SF1">
    <property type="entry name" value="GLUTATHIONE S-TRANSFERASE TCHQD"/>
    <property type="match status" value="1"/>
</dbReference>
<feature type="compositionally biased region" description="Low complexity" evidence="1">
    <location>
        <begin position="69"/>
        <end position="82"/>
    </location>
</feature>
<protein>
    <recommendedName>
        <fullName evidence="6">GST N-terminal domain-containing protein</fullName>
    </recommendedName>
</protein>
<dbReference type="InterPro" id="IPR040079">
    <property type="entry name" value="Glutathione_S-Trfase"/>
</dbReference>
<evidence type="ECO:0000259" key="3">
    <source>
        <dbReference type="PROSITE" id="PS50405"/>
    </source>
</evidence>
<sequence length="429" mass="49788">MSKPCQLQTHHTTQRSLLRASKRKRKWNTWTDNPRRREKKGLNHSSKTSSQDENQEFKTTAPLSHSHPTQRPQLLLPPLYTRGPKNVRKEESLAEASPVSPRPFLELYHHPYSLDSQKVRMALEEKGIDYTSYHVNPLTGKNMNVAFFRMNPSAKLPVFQNGAHVIYRAFDIIQYLDRLAVHLSGEIVPVNTEVYQWMQKVDSWNPKMFTLTHTPIKYRTFVSKFIRRVLIARMAEAPDLASMYHVKLREAYETEDKLKDPDIMKQSEEELSKLLDDVEAQLNNGKYLAGDEFSPADSMFIPILARITLLDLDEEYINCRPRLLEYYTLVKQRPSYKVAIGKFFGGWKKYRTLFKTSFFLCGKSEPGRGRKREPKSSGNGNMEESLKVNFSSSSNGGENLARSEEEEKRAKEQWAWEHEGRLKPSQILT</sequence>
<feature type="region of interest" description="Disordered" evidence="1">
    <location>
        <begin position="365"/>
        <end position="429"/>
    </location>
</feature>
<feature type="compositionally biased region" description="Basic and acidic residues" evidence="1">
    <location>
        <begin position="401"/>
        <end position="422"/>
    </location>
</feature>
<dbReference type="SUPFAM" id="SSF47616">
    <property type="entry name" value="GST C-terminal domain-like"/>
    <property type="match status" value="1"/>
</dbReference>
<dbReference type="InterPro" id="IPR036249">
    <property type="entry name" value="Thioredoxin-like_sf"/>
</dbReference>
<reference evidence="4" key="1">
    <citation type="submission" date="2015-04" db="UniProtKB">
        <authorList>
            <consortium name="EnsemblPlants"/>
        </authorList>
    </citation>
    <scope>IDENTIFICATION</scope>
</reference>
<feature type="compositionally biased region" description="Polar residues" evidence="1">
    <location>
        <begin position="376"/>
        <end position="397"/>
    </location>
</feature>
<dbReference type="STRING" id="4537.A0A0E0KQV7"/>
<feature type="compositionally biased region" description="Polar residues" evidence="1">
    <location>
        <begin position="1"/>
        <end position="11"/>
    </location>
</feature>
<accession>A0A0E0KQV7</accession>
<dbReference type="InterPro" id="IPR004045">
    <property type="entry name" value="Glutathione_S-Trfase_N"/>
</dbReference>
<feature type="domain" description="GST N-terminal" evidence="2">
    <location>
        <begin position="103"/>
        <end position="184"/>
    </location>
</feature>
<dbReference type="SUPFAM" id="SSF52833">
    <property type="entry name" value="Thioredoxin-like"/>
    <property type="match status" value="1"/>
</dbReference>
<dbReference type="PROSITE" id="PS50405">
    <property type="entry name" value="GST_CTER"/>
    <property type="match status" value="1"/>
</dbReference>
<dbReference type="Pfam" id="PF14497">
    <property type="entry name" value="GST_C_3"/>
    <property type="match status" value="1"/>
</dbReference>
<evidence type="ECO:0000313" key="5">
    <source>
        <dbReference type="Proteomes" id="UP000026962"/>
    </source>
</evidence>
<evidence type="ECO:0000313" key="4">
    <source>
        <dbReference type="EnsemblPlants" id="OPUNC04G11220.1"/>
    </source>
</evidence>
<keyword evidence="5" id="KW-1185">Reference proteome</keyword>
<dbReference type="AlphaFoldDB" id="A0A0E0KQV7"/>
<dbReference type="InterPro" id="IPR036282">
    <property type="entry name" value="Glutathione-S-Trfase_C_sf"/>
</dbReference>
<dbReference type="SFLD" id="SFLDS00019">
    <property type="entry name" value="Glutathione_Transferase_(cytos"/>
    <property type="match status" value="1"/>
</dbReference>
<dbReference type="PANTHER" id="PTHR45374">
    <property type="entry name" value="GLUTATHIONE S-TRANSFERASE TCHQD"/>
    <property type="match status" value="1"/>
</dbReference>
<name>A0A0E0KQV7_ORYPU</name>
<dbReference type="InterPro" id="IPR044617">
    <property type="entry name" value="TCHQD"/>
</dbReference>
<dbReference type="EnsemblPlants" id="OPUNC04G11220.1">
    <property type="protein sequence ID" value="OPUNC04G11220.1"/>
    <property type="gene ID" value="OPUNC04G11220"/>
</dbReference>
<feature type="compositionally biased region" description="Polar residues" evidence="1">
    <location>
        <begin position="43"/>
        <end position="67"/>
    </location>
</feature>
<dbReference type="CDD" id="cd00299">
    <property type="entry name" value="GST_C_family"/>
    <property type="match status" value="1"/>
</dbReference>
<dbReference type="GO" id="GO:0004364">
    <property type="term" value="F:glutathione transferase activity"/>
    <property type="evidence" value="ECO:0007669"/>
    <property type="project" value="InterPro"/>
</dbReference>
<dbReference type="SFLD" id="SFLDG00358">
    <property type="entry name" value="Main_(cytGST)"/>
    <property type="match status" value="1"/>
</dbReference>
<dbReference type="CDD" id="cd00570">
    <property type="entry name" value="GST_N_family"/>
    <property type="match status" value="1"/>
</dbReference>
<dbReference type="InterPro" id="IPR004046">
    <property type="entry name" value="GST_C"/>
</dbReference>
<organism evidence="4">
    <name type="scientific">Oryza punctata</name>
    <name type="common">Red rice</name>
    <dbReference type="NCBI Taxonomy" id="4537"/>
    <lineage>
        <taxon>Eukaryota</taxon>
        <taxon>Viridiplantae</taxon>
        <taxon>Streptophyta</taxon>
        <taxon>Embryophyta</taxon>
        <taxon>Tracheophyta</taxon>
        <taxon>Spermatophyta</taxon>
        <taxon>Magnoliopsida</taxon>
        <taxon>Liliopsida</taxon>
        <taxon>Poales</taxon>
        <taxon>Poaceae</taxon>
        <taxon>BOP clade</taxon>
        <taxon>Oryzoideae</taxon>
        <taxon>Oryzeae</taxon>
        <taxon>Oryzinae</taxon>
        <taxon>Oryza</taxon>
    </lineage>
</organism>
<dbReference type="Pfam" id="PF13409">
    <property type="entry name" value="GST_N_2"/>
    <property type="match status" value="1"/>
</dbReference>
<dbReference type="eggNOG" id="KOG4420">
    <property type="taxonomic scope" value="Eukaryota"/>
</dbReference>
<feature type="domain" description="GST C-terminal" evidence="3">
    <location>
        <begin position="220"/>
        <end position="358"/>
    </location>
</feature>
<dbReference type="Proteomes" id="UP000026962">
    <property type="component" value="Chromosome 4"/>
</dbReference>
<feature type="region of interest" description="Disordered" evidence="1">
    <location>
        <begin position="1"/>
        <end position="83"/>
    </location>
</feature>
<evidence type="ECO:0000256" key="1">
    <source>
        <dbReference type="SAM" id="MobiDB-lite"/>
    </source>
</evidence>
<dbReference type="InterPro" id="IPR010987">
    <property type="entry name" value="Glutathione-S-Trfase_C-like"/>
</dbReference>
<reference evidence="4" key="2">
    <citation type="submission" date="2018-05" db="EMBL/GenBank/DDBJ databases">
        <title>OpunRS2 (Oryza punctata Reference Sequence Version 2).</title>
        <authorList>
            <person name="Zhang J."/>
            <person name="Kudrna D."/>
            <person name="Lee S."/>
            <person name="Talag J."/>
            <person name="Welchert J."/>
            <person name="Wing R.A."/>
        </authorList>
    </citation>
    <scope>NUCLEOTIDE SEQUENCE [LARGE SCALE GENOMIC DNA]</scope>
</reference>
<dbReference type="Gramene" id="OPUNC04G11220.1">
    <property type="protein sequence ID" value="OPUNC04G11220.1"/>
    <property type="gene ID" value="OPUNC04G11220"/>
</dbReference>
<dbReference type="Gene3D" id="3.40.30.10">
    <property type="entry name" value="Glutaredoxin"/>
    <property type="match status" value="1"/>
</dbReference>
<dbReference type="PROSITE" id="PS50404">
    <property type="entry name" value="GST_NTER"/>
    <property type="match status" value="1"/>
</dbReference>
<proteinExistence type="predicted"/>
<evidence type="ECO:0000259" key="2">
    <source>
        <dbReference type="PROSITE" id="PS50404"/>
    </source>
</evidence>
<dbReference type="Gene3D" id="1.20.1050.10">
    <property type="match status" value="1"/>
</dbReference>
<evidence type="ECO:0008006" key="6">
    <source>
        <dbReference type="Google" id="ProtNLM"/>
    </source>
</evidence>